<reference evidence="3 4" key="1">
    <citation type="submission" date="2024-01" db="EMBL/GenBank/DDBJ databases">
        <title>Genome assemblies of Stephania.</title>
        <authorList>
            <person name="Yang L."/>
        </authorList>
    </citation>
    <scope>NUCLEOTIDE SEQUENCE [LARGE SCALE GENOMIC DNA]</scope>
    <source>
        <strain evidence="3">QJT</strain>
        <tissue evidence="3">Leaf</tissue>
    </source>
</reference>
<dbReference type="AlphaFoldDB" id="A0AAP0IYJ3"/>
<dbReference type="InterPro" id="IPR044594">
    <property type="entry name" value="HIPP01/3/5/6"/>
</dbReference>
<dbReference type="PANTHER" id="PTHR46413:SF1">
    <property type="entry name" value="HEAVY METAL-ASSOCIATED ISOPRENYLATED PLANT PROTEIN 6"/>
    <property type="match status" value="1"/>
</dbReference>
<dbReference type="Pfam" id="PF00403">
    <property type="entry name" value="HMA"/>
    <property type="match status" value="1"/>
</dbReference>
<dbReference type="Gene3D" id="3.30.70.100">
    <property type="match status" value="1"/>
</dbReference>
<evidence type="ECO:0000313" key="4">
    <source>
        <dbReference type="Proteomes" id="UP001417504"/>
    </source>
</evidence>
<comment type="caution">
    <text evidence="3">The sequence shown here is derived from an EMBL/GenBank/DDBJ whole genome shotgun (WGS) entry which is preliminary data.</text>
</comment>
<dbReference type="CDD" id="cd00371">
    <property type="entry name" value="HMA"/>
    <property type="match status" value="1"/>
</dbReference>
<feature type="compositionally biased region" description="Basic and acidic residues" evidence="1">
    <location>
        <begin position="136"/>
        <end position="150"/>
    </location>
</feature>
<keyword evidence="4" id="KW-1185">Reference proteome</keyword>
<name>A0AAP0IYJ3_9MAGN</name>
<protein>
    <recommendedName>
        <fullName evidence="2">HMA domain-containing protein</fullName>
    </recommendedName>
</protein>
<evidence type="ECO:0000256" key="1">
    <source>
        <dbReference type="SAM" id="MobiDB-lite"/>
    </source>
</evidence>
<gene>
    <name evidence="3" type="ORF">Sjap_013778</name>
</gene>
<dbReference type="GO" id="GO:0046872">
    <property type="term" value="F:metal ion binding"/>
    <property type="evidence" value="ECO:0007669"/>
    <property type="project" value="InterPro"/>
</dbReference>
<feature type="domain" description="HMA" evidence="2">
    <location>
        <begin position="48"/>
        <end position="112"/>
    </location>
</feature>
<dbReference type="PROSITE" id="PS50846">
    <property type="entry name" value="HMA_2"/>
    <property type="match status" value="1"/>
</dbReference>
<feature type="region of interest" description="Disordered" evidence="1">
    <location>
        <begin position="119"/>
        <end position="150"/>
    </location>
</feature>
<evidence type="ECO:0000313" key="3">
    <source>
        <dbReference type="EMBL" id="KAK9124176.1"/>
    </source>
</evidence>
<dbReference type="SUPFAM" id="SSF55008">
    <property type="entry name" value="HMA, heavy metal-associated domain"/>
    <property type="match status" value="1"/>
</dbReference>
<sequence length="150" mass="16870">MITRSHRYLSPIRDSICALSQNQQQWVKTFQCCSEGDQKKNKKNEEGAINDVLKFDLHCKGCVEKISRSLKRIEGVKKVSADMATNKLTVSGKVGDPVKLKVWIESKTNKKVDLILISPQQPKKVGNGGDANMMNKTEEQKSEKKTKFSS</sequence>
<dbReference type="InterPro" id="IPR036163">
    <property type="entry name" value="HMA_dom_sf"/>
</dbReference>
<dbReference type="InterPro" id="IPR006121">
    <property type="entry name" value="HMA_dom"/>
</dbReference>
<dbReference type="PANTHER" id="PTHR46413">
    <property type="entry name" value="HEAVY METAL-ASSOCIATED ISOPRENYLATED PLANT PROTEIN 6"/>
    <property type="match status" value="1"/>
</dbReference>
<dbReference type="EMBL" id="JBBNAE010000005">
    <property type="protein sequence ID" value="KAK9124176.1"/>
    <property type="molecule type" value="Genomic_DNA"/>
</dbReference>
<accession>A0AAP0IYJ3</accession>
<dbReference type="Proteomes" id="UP001417504">
    <property type="component" value="Unassembled WGS sequence"/>
</dbReference>
<organism evidence="3 4">
    <name type="scientific">Stephania japonica</name>
    <dbReference type="NCBI Taxonomy" id="461633"/>
    <lineage>
        <taxon>Eukaryota</taxon>
        <taxon>Viridiplantae</taxon>
        <taxon>Streptophyta</taxon>
        <taxon>Embryophyta</taxon>
        <taxon>Tracheophyta</taxon>
        <taxon>Spermatophyta</taxon>
        <taxon>Magnoliopsida</taxon>
        <taxon>Ranunculales</taxon>
        <taxon>Menispermaceae</taxon>
        <taxon>Menispermoideae</taxon>
        <taxon>Cissampelideae</taxon>
        <taxon>Stephania</taxon>
    </lineage>
</organism>
<proteinExistence type="predicted"/>
<evidence type="ECO:0000259" key="2">
    <source>
        <dbReference type="PROSITE" id="PS50846"/>
    </source>
</evidence>